<proteinExistence type="predicted"/>
<reference evidence="2" key="1">
    <citation type="journal article" date="2019" name="Int. J. Syst. Evol. Microbiol.">
        <title>The Global Catalogue of Microorganisms (GCM) 10K type strain sequencing project: providing services to taxonomists for standard genome sequencing and annotation.</title>
        <authorList>
            <consortium name="The Broad Institute Genomics Platform"/>
            <consortium name="The Broad Institute Genome Sequencing Center for Infectious Disease"/>
            <person name="Wu L."/>
            <person name="Ma J."/>
        </authorList>
    </citation>
    <scope>NUCLEOTIDE SEQUENCE [LARGE SCALE GENOMIC DNA]</scope>
    <source>
        <strain evidence="2">JCM 17759</strain>
    </source>
</reference>
<sequence length="72" mass="7186">MAGLAVAAAQAAVGVLQAAVAVVVAVANRFPNLTKPIADCEMNSSANCVTLERVADRPPLSDDCIAASPHAA</sequence>
<dbReference type="Proteomes" id="UP001500840">
    <property type="component" value="Unassembled WGS sequence"/>
</dbReference>
<organism evidence="1 2">
    <name type="scientific">Novipirellula rosea</name>
    <dbReference type="NCBI Taxonomy" id="1031540"/>
    <lineage>
        <taxon>Bacteria</taxon>
        <taxon>Pseudomonadati</taxon>
        <taxon>Planctomycetota</taxon>
        <taxon>Planctomycetia</taxon>
        <taxon>Pirellulales</taxon>
        <taxon>Pirellulaceae</taxon>
        <taxon>Novipirellula</taxon>
    </lineage>
</organism>
<comment type="caution">
    <text evidence="1">The sequence shown here is derived from an EMBL/GenBank/DDBJ whole genome shotgun (WGS) entry which is preliminary data.</text>
</comment>
<keyword evidence="2" id="KW-1185">Reference proteome</keyword>
<protein>
    <recommendedName>
        <fullName evidence="3">Secreted protein</fullName>
    </recommendedName>
</protein>
<name>A0ABP8N1H6_9BACT</name>
<accession>A0ABP8N1H6</accession>
<evidence type="ECO:0000313" key="2">
    <source>
        <dbReference type="Proteomes" id="UP001500840"/>
    </source>
</evidence>
<gene>
    <name evidence="1" type="ORF">GCM10023156_34800</name>
</gene>
<evidence type="ECO:0000313" key="1">
    <source>
        <dbReference type="EMBL" id="GAA4457663.1"/>
    </source>
</evidence>
<dbReference type="EMBL" id="BAABGA010000041">
    <property type="protein sequence ID" value="GAA4457663.1"/>
    <property type="molecule type" value="Genomic_DNA"/>
</dbReference>
<evidence type="ECO:0008006" key="3">
    <source>
        <dbReference type="Google" id="ProtNLM"/>
    </source>
</evidence>